<comment type="caution">
    <text evidence="1">The sequence shown here is derived from an EMBL/GenBank/DDBJ whole genome shotgun (WGS) entry which is preliminary data.</text>
</comment>
<proteinExistence type="predicted"/>
<name>A0AAV0DW22_9ASTE</name>
<accession>A0AAV0DW22</accession>
<evidence type="ECO:0000313" key="1">
    <source>
        <dbReference type="EMBL" id="CAH9111230.1"/>
    </source>
</evidence>
<dbReference type="AlphaFoldDB" id="A0AAV0DW22"/>
<organism evidence="1 2">
    <name type="scientific">Cuscuta epithymum</name>
    <dbReference type="NCBI Taxonomy" id="186058"/>
    <lineage>
        <taxon>Eukaryota</taxon>
        <taxon>Viridiplantae</taxon>
        <taxon>Streptophyta</taxon>
        <taxon>Embryophyta</taxon>
        <taxon>Tracheophyta</taxon>
        <taxon>Spermatophyta</taxon>
        <taxon>Magnoliopsida</taxon>
        <taxon>eudicotyledons</taxon>
        <taxon>Gunneridae</taxon>
        <taxon>Pentapetalae</taxon>
        <taxon>asterids</taxon>
        <taxon>lamiids</taxon>
        <taxon>Solanales</taxon>
        <taxon>Convolvulaceae</taxon>
        <taxon>Cuscuteae</taxon>
        <taxon>Cuscuta</taxon>
        <taxon>Cuscuta subgen. Cuscuta</taxon>
    </lineage>
</organism>
<evidence type="ECO:0000313" key="2">
    <source>
        <dbReference type="Proteomes" id="UP001152523"/>
    </source>
</evidence>
<dbReference type="Proteomes" id="UP001152523">
    <property type="component" value="Unassembled WGS sequence"/>
</dbReference>
<reference evidence="1" key="1">
    <citation type="submission" date="2022-07" db="EMBL/GenBank/DDBJ databases">
        <authorList>
            <person name="Macas J."/>
            <person name="Novak P."/>
            <person name="Neumann P."/>
        </authorList>
    </citation>
    <scope>NUCLEOTIDE SEQUENCE</scope>
</reference>
<sequence>MIYFGSGQFEAAGPLFILQIKMISLFGGLRKLTLSQQIISLQPRLHCGTSSLWCSVLPLTPFPFPYSYSLAGNLCNVLQSDVKDVASARIIGEVMELVSDLKRKNVMPRMVEQEDSWKKIMAFLNAIPNPLLPVLETINDRVAVSNLIDIKCFYADMVMRQFEEISLLQLEEYEKDLDEWLNGEEEEERELGWGEEGEWNIPAAYLFQEFEAHEGCNCPAHNPRARPQVPFSMLRQLKDMNPMLEVFSIHIEGDCRAAHQQQLQGRRAPFSKNICGFVEINGTALPQTHKLFEVKFDDKNHDNEEDNIISSSSQSPPPTCVATADGGLSLLLTIPPEGLAVEYGIEDINFDICLVDRESGRSVLDPDGDFEGSAAAAAAKLNNDGTNEIKSAEDVLNDYRRTSTSRYQYNGRDFPVSSIYFASCFDSTFRRTRVLVLPDNHKEEEDGASAPHFIKTPVTINWSVCKHPLWATINVQILQYHTGGNGFFKLCRFLTSPGGVQSPPHIVLFHQDGADNGIEFPLDDQLQSVHTAATTTIPLLRPGVVVPFLYSLRLKMDLFLTLCSSSDSGLQLPHNKYGSSEPATVVEIDDEVRFNAIPGRPKWKKLPMNGAAGGAEIKVQVKFIYHHDQKMNKFSKPVAYAYY</sequence>
<gene>
    <name evidence="1" type="ORF">CEPIT_LOCUS19453</name>
</gene>
<keyword evidence="2" id="KW-1185">Reference proteome</keyword>
<dbReference type="EMBL" id="CAMAPF010000180">
    <property type="protein sequence ID" value="CAH9111230.1"/>
    <property type="molecule type" value="Genomic_DNA"/>
</dbReference>
<protein>
    <submittedName>
        <fullName evidence="1">Uncharacterized protein</fullName>
    </submittedName>
</protein>